<feature type="region of interest" description="Disordered" evidence="1">
    <location>
        <begin position="63"/>
        <end position="92"/>
    </location>
</feature>
<proteinExistence type="predicted"/>
<feature type="signal peptide" evidence="2">
    <location>
        <begin position="1"/>
        <end position="25"/>
    </location>
</feature>
<name>A0A1D1VFS4_RAMVA</name>
<accession>A0A1D1VFS4</accession>
<dbReference type="AlphaFoldDB" id="A0A1D1VFS4"/>
<feature type="chain" id="PRO_5008898384" evidence="2">
    <location>
        <begin position="26"/>
        <end position="121"/>
    </location>
</feature>
<gene>
    <name evidence="3" type="primary">RvY_11324-1</name>
    <name evidence="3" type="synonym">RvY_11324.1</name>
    <name evidence="3" type="ORF">RvY_11324</name>
</gene>
<keyword evidence="4" id="KW-1185">Reference proteome</keyword>
<organism evidence="3 4">
    <name type="scientific">Ramazzottius varieornatus</name>
    <name type="common">Water bear</name>
    <name type="synonym">Tardigrade</name>
    <dbReference type="NCBI Taxonomy" id="947166"/>
    <lineage>
        <taxon>Eukaryota</taxon>
        <taxon>Metazoa</taxon>
        <taxon>Ecdysozoa</taxon>
        <taxon>Tardigrada</taxon>
        <taxon>Eutardigrada</taxon>
        <taxon>Parachela</taxon>
        <taxon>Hypsibioidea</taxon>
        <taxon>Ramazzottiidae</taxon>
        <taxon>Ramazzottius</taxon>
    </lineage>
</organism>
<protein>
    <submittedName>
        <fullName evidence="3">Uncharacterized protein</fullName>
    </submittedName>
</protein>
<evidence type="ECO:0000256" key="1">
    <source>
        <dbReference type="SAM" id="MobiDB-lite"/>
    </source>
</evidence>
<evidence type="ECO:0000256" key="2">
    <source>
        <dbReference type="SAM" id="SignalP"/>
    </source>
</evidence>
<dbReference type="Proteomes" id="UP000186922">
    <property type="component" value="Unassembled WGS sequence"/>
</dbReference>
<comment type="caution">
    <text evidence="3">The sequence shown here is derived from an EMBL/GenBank/DDBJ whole genome shotgun (WGS) entry which is preliminary data.</text>
</comment>
<feature type="compositionally biased region" description="Pro residues" evidence="1">
    <location>
        <begin position="65"/>
        <end position="83"/>
    </location>
</feature>
<dbReference type="EMBL" id="BDGG01000006">
    <property type="protein sequence ID" value="GAV00485.1"/>
    <property type="molecule type" value="Genomic_DNA"/>
</dbReference>
<keyword evidence="2" id="KW-0732">Signal</keyword>
<evidence type="ECO:0000313" key="4">
    <source>
        <dbReference type="Proteomes" id="UP000186922"/>
    </source>
</evidence>
<sequence length="121" mass="14496">MTKFTLVASGLCLVLCCFLVEAVRGDPRVERLKNRQTWQKTTWYTPKPTQERTWRTFQPVIRPIYPKPPRPQPPRPQPQPPQPNNWRTTTVNYRPWTSRFGYEYPTLGPLYKQKNKQNSWH</sequence>
<evidence type="ECO:0000313" key="3">
    <source>
        <dbReference type="EMBL" id="GAV00485.1"/>
    </source>
</evidence>
<reference evidence="3 4" key="1">
    <citation type="journal article" date="2016" name="Nat. Commun.">
        <title>Extremotolerant tardigrade genome and improved radiotolerance of human cultured cells by tardigrade-unique protein.</title>
        <authorList>
            <person name="Hashimoto T."/>
            <person name="Horikawa D.D."/>
            <person name="Saito Y."/>
            <person name="Kuwahara H."/>
            <person name="Kozuka-Hata H."/>
            <person name="Shin-I T."/>
            <person name="Minakuchi Y."/>
            <person name="Ohishi K."/>
            <person name="Motoyama A."/>
            <person name="Aizu T."/>
            <person name="Enomoto A."/>
            <person name="Kondo K."/>
            <person name="Tanaka S."/>
            <person name="Hara Y."/>
            <person name="Koshikawa S."/>
            <person name="Sagara H."/>
            <person name="Miura T."/>
            <person name="Yokobori S."/>
            <person name="Miyagawa K."/>
            <person name="Suzuki Y."/>
            <person name="Kubo T."/>
            <person name="Oyama M."/>
            <person name="Kohara Y."/>
            <person name="Fujiyama A."/>
            <person name="Arakawa K."/>
            <person name="Katayama T."/>
            <person name="Toyoda A."/>
            <person name="Kunieda T."/>
        </authorList>
    </citation>
    <scope>NUCLEOTIDE SEQUENCE [LARGE SCALE GENOMIC DNA]</scope>
    <source>
        <strain evidence="3 4">YOKOZUNA-1</strain>
    </source>
</reference>